<feature type="compositionally biased region" description="Acidic residues" evidence="1">
    <location>
        <begin position="71"/>
        <end position="80"/>
    </location>
</feature>
<evidence type="ECO:0000313" key="3">
    <source>
        <dbReference type="Proteomes" id="UP001189429"/>
    </source>
</evidence>
<proteinExistence type="predicted"/>
<comment type="caution">
    <text evidence="2">The sequence shown here is derived from an EMBL/GenBank/DDBJ whole genome shotgun (WGS) entry which is preliminary data.</text>
</comment>
<name>A0ABN9SRG7_9DINO</name>
<feature type="region of interest" description="Disordered" evidence="1">
    <location>
        <begin position="26"/>
        <end position="143"/>
    </location>
</feature>
<accession>A0ABN9SRG7</accession>
<reference evidence="2" key="1">
    <citation type="submission" date="2023-10" db="EMBL/GenBank/DDBJ databases">
        <authorList>
            <person name="Chen Y."/>
            <person name="Shah S."/>
            <person name="Dougan E. K."/>
            <person name="Thang M."/>
            <person name="Chan C."/>
        </authorList>
    </citation>
    <scope>NUCLEOTIDE SEQUENCE [LARGE SCALE GENOMIC DNA]</scope>
</reference>
<gene>
    <name evidence="2" type="ORF">PCOR1329_LOCUS31898</name>
</gene>
<sequence length="143" mass="15679">MCDAPAQPQAVVGPIPTCQGVINKQMAARAELPPPRRKRALRDSGPAPWSSCQVQLACLRGIPRGRRRPEEEEEEEEEEEGGRGDDRRRDGGRRRRPWGARDRPRGESQGEPRGLPSTKTAPMHRSMSGLPSGPAPARCGASR</sequence>
<evidence type="ECO:0000256" key="1">
    <source>
        <dbReference type="SAM" id="MobiDB-lite"/>
    </source>
</evidence>
<evidence type="ECO:0000313" key="2">
    <source>
        <dbReference type="EMBL" id="CAK0834488.1"/>
    </source>
</evidence>
<dbReference type="Proteomes" id="UP001189429">
    <property type="component" value="Unassembled WGS sequence"/>
</dbReference>
<organism evidence="2 3">
    <name type="scientific">Prorocentrum cordatum</name>
    <dbReference type="NCBI Taxonomy" id="2364126"/>
    <lineage>
        <taxon>Eukaryota</taxon>
        <taxon>Sar</taxon>
        <taxon>Alveolata</taxon>
        <taxon>Dinophyceae</taxon>
        <taxon>Prorocentrales</taxon>
        <taxon>Prorocentraceae</taxon>
        <taxon>Prorocentrum</taxon>
    </lineage>
</organism>
<dbReference type="EMBL" id="CAUYUJ010012714">
    <property type="protein sequence ID" value="CAK0834488.1"/>
    <property type="molecule type" value="Genomic_DNA"/>
</dbReference>
<feature type="compositionally biased region" description="Basic and acidic residues" evidence="1">
    <location>
        <begin position="99"/>
        <end position="110"/>
    </location>
</feature>
<keyword evidence="3" id="KW-1185">Reference proteome</keyword>
<protein>
    <submittedName>
        <fullName evidence="2">Uncharacterized protein</fullName>
    </submittedName>
</protein>